<reference evidence="1 2" key="1">
    <citation type="submission" date="2019-08" db="EMBL/GenBank/DDBJ databases">
        <title>Draft Genome Sequence of Halomonas eurihalina Isolated from Preserved Hide-surface.</title>
        <authorList>
            <person name="Hussain S.A."/>
            <person name="Xu A."/>
            <person name="Sarker M."/>
            <person name="Sommers C."/>
        </authorList>
    </citation>
    <scope>NUCLEOTIDE SEQUENCE [LARGE SCALE GENOMIC DNA]</scope>
    <source>
        <strain evidence="1 2">MS1</strain>
    </source>
</reference>
<dbReference type="Proteomes" id="UP000324260">
    <property type="component" value="Unassembled WGS sequence"/>
</dbReference>
<dbReference type="OrthoDB" id="6157808at2"/>
<dbReference type="RefSeq" id="WP_149320720.1">
    <property type="nucleotide sequence ID" value="NZ_JARWAH010000001.1"/>
</dbReference>
<evidence type="ECO:0000313" key="1">
    <source>
        <dbReference type="EMBL" id="TZG41529.1"/>
    </source>
</evidence>
<keyword evidence="2" id="KW-1185">Reference proteome</keyword>
<organism evidence="1 2">
    <name type="scientific">Halomonas eurihalina</name>
    <dbReference type="NCBI Taxonomy" id="42566"/>
    <lineage>
        <taxon>Bacteria</taxon>
        <taxon>Pseudomonadati</taxon>
        <taxon>Pseudomonadota</taxon>
        <taxon>Gammaproteobacteria</taxon>
        <taxon>Oceanospirillales</taxon>
        <taxon>Halomonadaceae</taxon>
        <taxon>Halomonas</taxon>
    </lineage>
</organism>
<proteinExistence type="predicted"/>
<name>A0A5D9DD75_HALER</name>
<dbReference type="EMBL" id="VTPU01000001">
    <property type="protein sequence ID" value="TZG41529.1"/>
    <property type="molecule type" value="Genomic_DNA"/>
</dbReference>
<protein>
    <submittedName>
        <fullName evidence="1">Uncharacterized protein</fullName>
    </submittedName>
</protein>
<comment type="caution">
    <text evidence="1">The sequence shown here is derived from an EMBL/GenBank/DDBJ whole genome shotgun (WGS) entry which is preliminary data.</text>
</comment>
<gene>
    <name evidence="1" type="ORF">FZZ93_02380</name>
</gene>
<dbReference type="AlphaFoldDB" id="A0A5D9DD75"/>
<sequence length="285" mass="31733">MPLDPSKIVLCWPNLIDDATLSVASPHWSDEQPLSLVQRRELAEQARLYDSGDAITIELGTPRPIGVVALAAHNLSASAQYRVIIGSGPNGTVTWDSGVRNVWPAVYATAELEWEYDNFWAGTMDADADFTPLMTVFIDEVQVTSYIRVAFDDPANPDGYIEIGRMFIGDAWQPEFNASYGITHGYDDTTEVTEAGDRTEYFDLKRRRRTATLSLDHLSEQEAFTRLYSLQRTVGIAGELLYAFSPAPSPENFARTFLARQQQIDALSHPYHATHSGSLSLLEIL</sequence>
<evidence type="ECO:0000313" key="2">
    <source>
        <dbReference type="Proteomes" id="UP000324260"/>
    </source>
</evidence>
<accession>A0A5D9DD75</accession>